<dbReference type="RefSeq" id="WP_073279039.1">
    <property type="nucleotide sequence ID" value="NZ_FRAC01000025.1"/>
</dbReference>
<accession>A0A1M6YJA0</accession>
<dbReference type="InterPro" id="IPR009412">
    <property type="entry name" value="DUF1062"/>
</dbReference>
<evidence type="ECO:0000313" key="1">
    <source>
        <dbReference type="EMBL" id="SHL18317.1"/>
    </source>
</evidence>
<dbReference type="OrthoDB" id="9810886at2"/>
<dbReference type="EMBL" id="FRAC01000025">
    <property type="protein sequence ID" value="SHL18317.1"/>
    <property type="molecule type" value="Genomic_DNA"/>
</dbReference>
<dbReference type="AlphaFoldDB" id="A0A1M6YJA0"/>
<proteinExistence type="predicted"/>
<dbReference type="Pfam" id="PF06353">
    <property type="entry name" value="DUF1062"/>
    <property type="match status" value="1"/>
</dbReference>
<protein>
    <recommendedName>
        <fullName evidence="3">DUF1062 domain-containing protein</fullName>
    </recommendedName>
</protein>
<gene>
    <name evidence="1" type="ORF">SAMN02745136_04299</name>
</gene>
<evidence type="ECO:0000313" key="2">
    <source>
        <dbReference type="Proteomes" id="UP000184386"/>
    </source>
</evidence>
<reference evidence="1 2" key="1">
    <citation type="submission" date="2016-11" db="EMBL/GenBank/DDBJ databases">
        <authorList>
            <person name="Jaros S."/>
            <person name="Januszkiewicz K."/>
            <person name="Wedrychowicz H."/>
        </authorList>
    </citation>
    <scope>NUCLEOTIDE SEQUENCE [LARGE SCALE GENOMIC DNA]</scope>
    <source>
        <strain evidence="1 2">DSM 15929</strain>
    </source>
</reference>
<evidence type="ECO:0008006" key="3">
    <source>
        <dbReference type="Google" id="ProtNLM"/>
    </source>
</evidence>
<dbReference type="STRING" id="1121322.SAMN02745136_04299"/>
<dbReference type="Proteomes" id="UP000184386">
    <property type="component" value="Unassembled WGS sequence"/>
</dbReference>
<keyword evidence="2" id="KW-1185">Reference proteome</keyword>
<sequence length="216" mass="24893">MSYYLIQPRESYGILRNCPKCKGKSRYKNTDSFRVNANGKQIDVWLIYQCEACKNTYNLTIYERVRASALPAGEYEAFLRNDKDTAFYYGRKKSIFTNNKAEINIEDIPYEIIPLKNYGQEKEGTETGEGENLDFTPEGLGSYSYGESACQREEIIIQNPYGLRIRVDRVMAEIMQISRSAVKELFQKGILSCAQNYAGEYNIVTRRKEKAGDNRN</sequence>
<name>A0A1M6YJA0_9FIRM</name>
<organism evidence="1 2">
    <name type="scientific">Anaerocolumna jejuensis DSM 15929</name>
    <dbReference type="NCBI Taxonomy" id="1121322"/>
    <lineage>
        <taxon>Bacteria</taxon>
        <taxon>Bacillati</taxon>
        <taxon>Bacillota</taxon>
        <taxon>Clostridia</taxon>
        <taxon>Lachnospirales</taxon>
        <taxon>Lachnospiraceae</taxon>
        <taxon>Anaerocolumna</taxon>
    </lineage>
</organism>